<dbReference type="GeneID" id="54420404"/>
<evidence type="ECO:0000313" key="3">
    <source>
        <dbReference type="Proteomes" id="UP000504638"/>
    </source>
</evidence>
<feature type="compositionally biased region" description="Basic and acidic residues" evidence="1">
    <location>
        <begin position="96"/>
        <end position="106"/>
    </location>
</feature>
<dbReference type="RefSeq" id="XP_033532490.1">
    <property type="nucleotide sequence ID" value="XM_033679834.1"/>
</dbReference>
<dbReference type="InterPro" id="IPR015797">
    <property type="entry name" value="NUDIX_hydrolase-like_dom_sf"/>
</dbReference>
<gene>
    <name evidence="2 4" type="ORF">P152DRAFT_460154</name>
</gene>
<dbReference type="AlphaFoldDB" id="A0A6G1FZ72"/>
<reference evidence="4" key="2">
    <citation type="submission" date="2020-04" db="EMBL/GenBank/DDBJ databases">
        <authorList>
            <consortium name="NCBI Genome Project"/>
        </authorList>
    </citation>
    <scope>NUCLEOTIDE SEQUENCE</scope>
    <source>
        <strain evidence="4">CBS 781.70</strain>
    </source>
</reference>
<name>A0A6G1FZ72_9PEZI</name>
<dbReference type="Gene3D" id="3.90.79.10">
    <property type="entry name" value="Nucleoside Triphosphate Pyrophosphohydrolase"/>
    <property type="match status" value="1"/>
</dbReference>
<feature type="region of interest" description="Disordered" evidence="1">
    <location>
        <begin position="83"/>
        <end position="106"/>
    </location>
</feature>
<dbReference type="CDD" id="cd02883">
    <property type="entry name" value="NUDIX_Hydrolase"/>
    <property type="match status" value="1"/>
</dbReference>
<organism evidence="2">
    <name type="scientific">Eremomyces bilateralis CBS 781.70</name>
    <dbReference type="NCBI Taxonomy" id="1392243"/>
    <lineage>
        <taxon>Eukaryota</taxon>
        <taxon>Fungi</taxon>
        <taxon>Dikarya</taxon>
        <taxon>Ascomycota</taxon>
        <taxon>Pezizomycotina</taxon>
        <taxon>Dothideomycetes</taxon>
        <taxon>Dothideomycetes incertae sedis</taxon>
        <taxon>Eremomycetales</taxon>
        <taxon>Eremomycetaceae</taxon>
        <taxon>Eremomyces</taxon>
    </lineage>
</organism>
<evidence type="ECO:0000256" key="1">
    <source>
        <dbReference type="SAM" id="MobiDB-lite"/>
    </source>
</evidence>
<proteinExistence type="predicted"/>
<evidence type="ECO:0008006" key="5">
    <source>
        <dbReference type="Google" id="ProtNLM"/>
    </source>
</evidence>
<dbReference type="SUPFAM" id="SSF55811">
    <property type="entry name" value="Nudix"/>
    <property type="match status" value="1"/>
</dbReference>
<sequence>MPHNPGPSLLPLSSTTFSPPSPPSTTRTFSLSEHITPAISKPLVAQFPSQHLTIGCGAAIFHVASGRVVVCYHERDKYWFLPKGRRDAGEESGQAAEREGYEEVSS</sequence>
<feature type="compositionally biased region" description="Low complexity" evidence="1">
    <location>
        <begin position="7"/>
        <end position="29"/>
    </location>
</feature>
<dbReference type="OrthoDB" id="10259236at2759"/>
<accession>A0A6G1FZ72</accession>
<reference evidence="2 4" key="1">
    <citation type="submission" date="2020-01" db="EMBL/GenBank/DDBJ databases">
        <authorList>
            <consortium name="DOE Joint Genome Institute"/>
            <person name="Haridas S."/>
            <person name="Albert R."/>
            <person name="Binder M."/>
            <person name="Bloem J."/>
            <person name="Labutti K."/>
            <person name="Salamov A."/>
            <person name="Andreopoulos B."/>
            <person name="Baker S.E."/>
            <person name="Barry K."/>
            <person name="Bills G."/>
            <person name="Bluhm B.H."/>
            <person name="Cannon C."/>
            <person name="Castanera R."/>
            <person name="Culley D.E."/>
            <person name="Daum C."/>
            <person name="Ezra D."/>
            <person name="Gonzalez J.B."/>
            <person name="Henrissat B."/>
            <person name="Kuo A."/>
            <person name="Liang C."/>
            <person name="Lipzen A."/>
            <person name="Lutzoni F."/>
            <person name="Magnuson J."/>
            <person name="Mondo S."/>
            <person name="Nolan M."/>
            <person name="Ohm R."/>
            <person name="Pangilinan J."/>
            <person name="Park H.-J."/>
            <person name="Ramirez L."/>
            <person name="Alfaro M."/>
            <person name="Sun H."/>
            <person name="Tritt A."/>
            <person name="Yoshinaga Y."/>
            <person name="Zwiers L.-H."/>
            <person name="Turgeon B.G."/>
            <person name="Goodwin S.B."/>
            <person name="Spatafora J.W."/>
            <person name="Crous P.W."/>
            <person name="Grigoriev I.V."/>
        </authorList>
    </citation>
    <scope>NUCLEOTIDE SEQUENCE</scope>
    <source>
        <strain evidence="2 4">CBS 781.70</strain>
    </source>
</reference>
<reference evidence="4" key="3">
    <citation type="submission" date="2025-04" db="UniProtKB">
        <authorList>
            <consortium name="RefSeq"/>
        </authorList>
    </citation>
    <scope>IDENTIFICATION</scope>
    <source>
        <strain evidence="4">CBS 781.70</strain>
    </source>
</reference>
<protein>
    <recommendedName>
        <fullName evidence="5">Nudix hydrolase domain-containing protein</fullName>
    </recommendedName>
</protein>
<keyword evidence="3" id="KW-1185">Reference proteome</keyword>
<evidence type="ECO:0000313" key="4">
    <source>
        <dbReference type="RefSeq" id="XP_033532490.1"/>
    </source>
</evidence>
<dbReference type="Proteomes" id="UP000504638">
    <property type="component" value="Unplaced"/>
</dbReference>
<evidence type="ECO:0000313" key="2">
    <source>
        <dbReference type="EMBL" id="KAF1810859.1"/>
    </source>
</evidence>
<feature type="region of interest" description="Disordered" evidence="1">
    <location>
        <begin position="1"/>
        <end position="29"/>
    </location>
</feature>
<dbReference type="EMBL" id="ML975164">
    <property type="protein sequence ID" value="KAF1810859.1"/>
    <property type="molecule type" value="Genomic_DNA"/>
</dbReference>